<organism evidence="1">
    <name type="scientific">Candidatus Heimdallarchaeum endolithica</name>
    <dbReference type="NCBI Taxonomy" id="2876572"/>
    <lineage>
        <taxon>Archaea</taxon>
        <taxon>Promethearchaeati</taxon>
        <taxon>Candidatus Heimdallarchaeota</taxon>
        <taxon>Candidatus Heimdallarchaeia (ex Rinke et al. 2021) (nom. nud.)</taxon>
        <taxon>Candidatus Heimdallarchaeales</taxon>
        <taxon>Candidatus Heimdallarchaeaceae</taxon>
        <taxon>Candidatus Heimdallarchaeum</taxon>
    </lineage>
</organism>
<evidence type="ECO:0000313" key="1">
    <source>
        <dbReference type="EMBL" id="UJG42885.1"/>
    </source>
</evidence>
<accession>A0A9Y1BPW2</accession>
<dbReference type="Proteomes" id="UP001200513">
    <property type="component" value="Chromosome"/>
</dbReference>
<reference evidence="1" key="1">
    <citation type="journal article" date="2022" name="Nat. Microbiol.">
        <title>Unique mobile elements and scalable gene flow at the prokaryote-eukaryote boundary revealed by circularized Asgard archaea genomes.</title>
        <authorList>
            <person name="Wu F."/>
            <person name="Speth D.R."/>
            <person name="Philosof A."/>
            <person name="Cremiere A."/>
            <person name="Narayanan A."/>
            <person name="Barco R.A."/>
            <person name="Connon S.A."/>
            <person name="Amend J.P."/>
            <person name="Antoshechkin I.A."/>
            <person name="Orphan V.J."/>
        </authorList>
    </citation>
    <scope>NUCLEOTIDE SEQUENCE</scope>
    <source>
        <strain evidence="1">PR6</strain>
    </source>
</reference>
<name>A0A9Y1BPW2_9ARCH</name>
<gene>
    <name evidence="1" type="ORF">K9W46_10950</name>
</gene>
<proteinExistence type="predicted"/>
<protein>
    <submittedName>
        <fullName evidence="1">Uncharacterized protein</fullName>
    </submittedName>
</protein>
<sequence>MKLLITLMMFNNIDKNANILRIIIDNSVQDNFALVSSLSRILSDIFDDQSCKAKLGEVINIKKGIEAIINKKVINNLDIAYLIILAGRGYSLREDRNSFYLCDDTAVTPIFEKLTPTKPKLSRNDKIKSAILLTLLDSIEKDDDYILRTLIRTVPEFIERVKGVSYLGRFLSINEWIKMKEEEPDAIWEETEDGGMLKLKNETLVHWVFANLLILQMRGYYLQEVPALSGNSYTFVKKEHP</sequence>
<dbReference type="EMBL" id="CP084167">
    <property type="protein sequence ID" value="UJG42885.1"/>
    <property type="molecule type" value="Genomic_DNA"/>
</dbReference>
<dbReference type="AlphaFoldDB" id="A0A9Y1BPW2"/>